<protein>
    <submittedName>
        <fullName evidence="4">Alpha/beta hydrolase</fullName>
    </submittedName>
</protein>
<dbReference type="Proteomes" id="UP001156831">
    <property type="component" value="Unassembled WGS sequence"/>
</dbReference>
<dbReference type="RefSeq" id="WP_280601639.1">
    <property type="nucleotide sequence ID" value="NZ_JARXRN010000025.1"/>
</dbReference>
<dbReference type="Pfam" id="PF20434">
    <property type="entry name" value="BD-FAE"/>
    <property type="match status" value="1"/>
</dbReference>
<evidence type="ECO:0000313" key="5">
    <source>
        <dbReference type="Proteomes" id="UP001156831"/>
    </source>
</evidence>
<sequence length="307" mass="32980">MRPSPPRIAAVLAAALVVLASACAPASAQGLRERLQRAREASLRPAAQPPVLPDGARRIADVAYGDDPRQRFDVYLPAQARDAPVLLFVHGGGWAFGNKDNPGNVPAKAARWLPDGFVLVSTNYRLRPDTAPIDQARDVARALAEVQRRAPQWGADPARVLLVGHSAGAHLATLVAASSTLWREAGASRPLGVVSLDSGALDVPDLMRRPRIPALFHRAFGDDPADWTEASPHHRLARDASPMLLVCSTRRPDACPQSHAMQARAAALDVRIDVLEQDLSHGDVNHLLGEPSAYTAAVDRFIRSLLD</sequence>
<evidence type="ECO:0000259" key="3">
    <source>
        <dbReference type="Pfam" id="PF20434"/>
    </source>
</evidence>
<dbReference type="EMBL" id="JARXRN010000025">
    <property type="protein sequence ID" value="MDH5830788.1"/>
    <property type="molecule type" value="Genomic_DNA"/>
</dbReference>
<gene>
    <name evidence="4" type="ORF">QFW80_09720</name>
</gene>
<dbReference type="PANTHER" id="PTHR48081">
    <property type="entry name" value="AB HYDROLASE SUPERFAMILY PROTEIN C4A8.06C"/>
    <property type="match status" value="1"/>
</dbReference>
<feature type="chain" id="PRO_5047334466" evidence="2">
    <location>
        <begin position="29"/>
        <end position="307"/>
    </location>
</feature>
<name>A0ABT6JK25_9GAMM</name>
<dbReference type="InterPro" id="IPR050300">
    <property type="entry name" value="GDXG_lipolytic_enzyme"/>
</dbReference>
<dbReference type="PROSITE" id="PS51257">
    <property type="entry name" value="PROKAR_LIPOPROTEIN"/>
    <property type="match status" value="1"/>
</dbReference>
<organism evidence="4 5">
    <name type="scientific">Luteimonas rhizosphaericola</name>
    <dbReference type="NCBI Taxonomy" id="3042024"/>
    <lineage>
        <taxon>Bacteria</taxon>
        <taxon>Pseudomonadati</taxon>
        <taxon>Pseudomonadota</taxon>
        <taxon>Gammaproteobacteria</taxon>
        <taxon>Lysobacterales</taxon>
        <taxon>Lysobacteraceae</taxon>
        <taxon>Luteimonas</taxon>
    </lineage>
</organism>
<reference evidence="4 5" key="1">
    <citation type="submission" date="2023-04" db="EMBL/GenBank/DDBJ databases">
        <title>Luteimonas sp. M1R5S18.</title>
        <authorList>
            <person name="Sun J.-Q."/>
        </authorList>
    </citation>
    <scope>NUCLEOTIDE SEQUENCE [LARGE SCALE GENOMIC DNA]</scope>
    <source>
        <strain evidence="4 5">M1R5S18</strain>
    </source>
</reference>
<evidence type="ECO:0000256" key="1">
    <source>
        <dbReference type="ARBA" id="ARBA00022801"/>
    </source>
</evidence>
<keyword evidence="5" id="KW-1185">Reference proteome</keyword>
<proteinExistence type="predicted"/>
<dbReference type="GO" id="GO:0016787">
    <property type="term" value="F:hydrolase activity"/>
    <property type="evidence" value="ECO:0007669"/>
    <property type="project" value="UniProtKB-KW"/>
</dbReference>
<accession>A0ABT6JK25</accession>
<comment type="caution">
    <text evidence="4">The sequence shown here is derived from an EMBL/GenBank/DDBJ whole genome shotgun (WGS) entry which is preliminary data.</text>
</comment>
<dbReference type="PANTHER" id="PTHR48081:SF33">
    <property type="entry name" value="KYNURENINE FORMAMIDASE"/>
    <property type="match status" value="1"/>
</dbReference>
<dbReference type="InterPro" id="IPR049492">
    <property type="entry name" value="BD-FAE-like_dom"/>
</dbReference>
<dbReference type="InterPro" id="IPR029058">
    <property type="entry name" value="AB_hydrolase_fold"/>
</dbReference>
<keyword evidence="2" id="KW-0732">Signal</keyword>
<evidence type="ECO:0000256" key="2">
    <source>
        <dbReference type="SAM" id="SignalP"/>
    </source>
</evidence>
<evidence type="ECO:0000313" key="4">
    <source>
        <dbReference type="EMBL" id="MDH5830788.1"/>
    </source>
</evidence>
<feature type="signal peptide" evidence="2">
    <location>
        <begin position="1"/>
        <end position="28"/>
    </location>
</feature>
<dbReference type="Gene3D" id="3.40.50.1820">
    <property type="entry name" value="alpha/beta hydrolase"/>
    <property type="match status" value="1"/>
</dbReference>
<feature type="domain" description="BD-FAE-like" evidence="3">
    <location>
        <begin position="73"/>
        <end position="180"/>
    </location>
</feature>
<keyword evidence="1 4" id="KW-0378">Hydrolase</keyword>
<dbReference type="SUPFAM" id="SSF53474">
    <property type="entry name" value="alpha/beta-Hydrolases"/>
    <property type="match status" value="1"/>
</dbReference>